<dbReference type="PANTHER" id="PTHR43594">
    <property type="entry name" value="QUERCETIN 2,3-DIOXYGENASE"/>
    <property type="match status" value="1"/>
</dbReference>
<dbReference type="InterPro" id="IPR011051">
    <property type="entry name" value="RmlC_Cupin_sf"/>
</dbReference>
<dbReference type="InterPro" id="IPR012093">
    <property type="entry name" value="Pirin"/>
</dbReference>
<dbReference type="InterPro" id="IPR003829">
    <property type="entry name" value="Pirin_N_dom"/>
</dbReference>
<dbReference type="InterPro" id="IPR053186">
    <property type="entry name" value="QDO-related"/>
</dbReference>
<dbReference type="EMBL" id="JBHRYQ010000001">
    <property type="protein sequence ID" value="MFC3810781.1"/>
    <property type="molecule type" value="Genomic_DNA"/>
</dbReference>
<proteinExistence type="inferred from homology"/>
<dbReference type="SUPFAM" id="SSF51182">
    <property type="entry name" value="RmlC-like cupins"/>
    <property type="match status" value="1"/>
</dbReference>
<dbReference type="RefSeq" id="WP_379837201.1">
    <property type="nucleotide sequence ID" value="NZ_JBHRYQ010000001.1"/>
</dbReference>
<dbReference type="PANTHER" id="PTHR43594:SF1">
    <property type="entry name" value="QUERCETIN 2,3-DIOXYGENASE PA2418-RELATED"/>
    <property type="match status" value="1"/>
</dbReference>
<comment type="caution">
    <text evidence="5">The sequence shown here is derived from an EMBL/GenBank/DDBJ whole genome shotgun (WGS) entry which is preliminary data.</text>
</comment>
<organism evidence="5 6">
    <name type="scientific">Lacihabitans lacunae</name>
    <dbReference type="NCBI Taxonomy" id="1028214"/>
    <lineage>
        <taxon>Bacteria</taxon>
        <taxon>Pseudomonadati</taxon>
        <taxon>Bacteroidota</taxon>
        <taxon>Cytophagia</taxon>
        <taxon>Cytophagales</taxon>
        <taxon>Leadbetterellaceae</taxon>
        <taxon>Lacihabitans</taxon>
    </lineage>
</organism>
<evidence type="ECO:0000256" key="1">
    <source>
        <dbReference type="ARBA" id="ARBA00008416"/>
    </source>
</evidence>
<dbReference type="InterPro" id="IPR014710">
    <property type="entry name" value="RmlC-like_jellyroll"/>
</dbReference>
<dbReference type="CDD" id="cd02247">
    <property type="entry name" value="cupin_pirin_C"/>
    <property type="match status" value="1"/>
</dbReference>
<feature type="domain" description="Pirin N-terminal" evidence="3">
    <location>
        <begin position="22"/>
        <end position="125"/>
    </location>
</feature>
<dbReference type="Pfam" id="PF02678">
    <property type="entry name" value="Pirin"/>
    <property type="match status" value="1"/>
</dbReference>
<evidence type="ECO:0000313" key="6">
    <source>
        <dbReference type="Proteomes" id="UP001595616"/>
    </source>
</evidence>
<dbReference type="Gene3D" id="2.60.120.10">
    <property type="entry name" value="Jelly Rolls"/>
    <property type="match status" value="2"/>
</dbReference>
<dbReference type="CDD" id="cd02909">
    <property type="entry name" value="cupin_pirin_N"/>
    <property type="match status" value="1"/>
</dbReference>
<dbReference type="InterPro" id="IPR008778">
    <property type="entry name" value="Pirin_C_dom"/>
</dbReference>
<dbReference type="PIRSF" id="PIRSF006232">
    <property type="entry name" value="Pirin"/>
    <property type="match status" value="1"/>
</dbReference>
<comment type="similarity">
    <text evidence="1 2">Belongs to the pirin family.</text>
</comment>
<dbReference type="Pfam" id="PF05726">
    <property type="entry name" value="Pirin_C"/>
    <property type="match status" value="1"/>
</dbReference>
<evidence type="ECO:0000256" key="2">
    <source>
        <dbReference type="RuleBase" id="RU003457"/>
    </source>
</evidence>
<accession>A0ABV7YV50</accession>
<protein>
    <submittedName>
        <fullName evidence="5">Pirin family protein</fullName>
    </submittedName>
</protein>
<evidence type="ECO:0000259" key="3">
    <source>
        <dbReference type="Pfam" id="PF02678"/>
    </source>
</evidence>
<evidence type="ECO:0000313" key="5">
    <source>
        <dbReference type="EMBL" id="MFC3810781.1"/>
    </source>
</evidence>
<keyword evidence="6" id="KW-1185">Reference proteome</keyword>
<sequence length="283" mass="31306">MKKLIKKITSSSAQNMGEHRMYQPLPDQGLDQLNPFLLLHHHGPHDFQAYNQGLPFGPHPHRGFETLTFIYDGEIEHADSQGYKSIIKAGGVQWMTAARGIVHSENLSANQREHGGKMEIIQLWMNLPASLKMTKPNYQGLQKEDIPVVETADKKTQVAVVSGKYQGTIGAARSLTGLEVFNVSTQAGGVNSYSFEAGKNILFYVLNGELKVNGKLVIDHQLVIFDTEGADIEVEAQTDARYIIASGDIINEPMVSQGPFVMNTTTEILEAMRDYQMGKMGVM</sequence>
<dbReference type="Proteomes" id="UP001595616">
    <property type="component" value="Unassembled WGS sequence"/>
</dbReference>
<reference evidence="6" key="1">
    <citation type="journal article" date="2019" name="Int. J. Syst. Evol. Microbiol.">
        <title>The Global Catalogue of Microorganisms (GCM) 10K type strain sequencing project: providing services to taxonomists for standard genome sequencing and annotation.</title>
        <authorList>
            <consortium name="The Broad Institute Genomics Platform"/>
            <consortium name="The Broad Institute Genome Sequencing Center for Infectious Disease"/>
            <person name="Wu L."/>
            <person name="Ma J."/>
        </authorList>
    </citation>
    <scope>NUCLEOTIDE SEQUENCE [LARGE SCALE GENOMIC DNA]</scope>
    <source>
        <strain evidence="6">CECT 7956</strain>
    </source>
</reference>
<evidence type="ECO:0000259" key="4">
    <source>
        <dbReference type="Pfam" id="PF05726"/>
    </source>
</evidence>
<gene>
    <name evidence="5" type="ORF">ACFOOI_08950</name>
</gene>
<name>A0ABV7YV50_9BACT</name>
<feature type="domain" description="Pirin C-terminal" evidence="4">
    <location>
        <begin position="182"/>
        <end position="281"/>
    </location>
</feature>